<dbReference type="PROSITE" id="PS01099">
    <property type="entry name" value="COMPLEX1_24K"/>
    <property type="match status" value="1"/>
</dbReference>
<evidence type="ECO:0000256" key="5">
    <source>
        <dbReference type="ARBA" id="ARBA00023004"/>
    </source>
</evidence>
<evidence type="ECO:0000256" key="2">
    <source>
        <dbReference type="ARBA" id="ARBA00019898"/>
    </source>
</evidence>
<keyword evidence="4" id="KW-0479">Metal-binding</keyword>
<evidence type="ECO:0000256" key="1">
    <source>
        <dbReference type="ARBA" id="ARBA00010643"/>
    </source>
</evidence>
<dbReference type="SUPFAM" id="SSF52833">
    <property type="entry name" value="Thioredoxin-like"/>
    <property type="match status" value="1"/>
</dbReference>
<feature type="compositionally biased region" description="Acidic residues" evidence="10">
    <location>
        <begin position="201"/>
        <end position="218"/>
    </location>
</feature>
<feature type="region of interest" description="Disordered" evidence="10">
    <location>
        <begin position="179"/>
        <end position="218"/>
    </location>
</feature>
<dbReference type="PANTHER" id="PTHR10371">
    <property type="entry name" value="NADH DEHYDROGENASE UBIQUINONE FLAVOPROTEIN 2, MITOCHONDRIAL"/>
    <property type="match status" value="1"/>
</dbReference>
<evidence type="ECO:0000313" key="12">
    <source>
        <dbReference type="Proteomes" id="UP001215231"/>
    </source>
</evidence>
<evidence type="ECO:0000256" key="4">
    <source>
        <dbReference type="ARBA" id="ARBA00022723"/>
    </source>
</evidence>
<dbReference type="Gene3D" id="3.40.30.10">
    <property type="entry name" value="Glutaredoxin"/>
    <property type="match status" value="1"/>
</dbReference>
<dbReference type="PANTHER" id="PTHR10371:SF3">
    <property type="entry name" value="NADH DEHYDROGENASE [UBIQUINONE] FLAVOPROTEIN 2, MITOCHONDRIAL"/>
    <property type="match status" value="1"/>
</dbReference>
<dbReference type="GO" id="GO:0050136">
    <property type="term" value="F:NADH dehydrogenase (quinone) (non-electrogenic) activity"/>
    <property type="evidence" value="ECO:0007669"/>
    <property type="project" value="UniProtKB-EC"/>
</dbReference>
<gene>
    <name evidence="11" type="primary">nuoE</name>
    <name evidence="11" type="ORF">H3N35_07975</name>
</gene>
<sequence>MQIINTITPDYRSYLSKEEIAAIEHEAGIMETREAAGIEALKVVQKHRGWISDDSLYAIAQLLNMSAAELDGVATFYNLIYRQQVGRYVIHICNSISCHLTGYQQVLQAIKAHLGIDYGQTTADGLFTLLSNACLGGCDKAPVMMIGEQHYQYLTPEKAVEILEKIAAGAGTENYLPSFFSEDEGKRDGGRENKTRSRDYLDDDDVAGEISEMELSDD</sequence>
<dbReference type="NCBIfam" id="TIGR01958">
    <property type="entry name" value="nuoE_fam"/>
    <property type="match status" value="1"/>
</dbReference>
<dbReference type="Gene3D" id="1.10.10.1590">
    <property type="entry name" value="NADH-quinone oxidoreductase subunit E"/>
    <property type="match status" value="1"/>
</dbReference>
<evidence type="ECO:0000256" key="6">
    <source>
        <dbReference type="ARBA" id="ARBA00023014"/>
    </source>
</evidence>
<keyword evidence="6" id="KW-0411">Iron-sulfur</keyword>
<name>A0ABY7VIP9_9GAMM</name>
<dbReference type="InterPro" id="IPR042128">
    <property type="entry name" value="NuoE_dom"/>
</dbReference>
<protein>
    <recommendedName>
        <fullName evidence="2">NADH-quinone oxidoreductase subunit E</fullName>
    </recommendedName>
    <alternativeName>
        <fullName evidence="7">NADH dehydrogenase I subunit E</fullName>
    </alternativeName>
    <alternativeName>
        <fullName evidence="8">NDH-1 subunit E</fullName>
    </alternativeName>
</protein>
<dbReference type="CDD" id="cd03064">
    <property type="entry name" value="TRX_Fd_NuoE"/>
    <property type="match status" value="1"/>
</dbReference>
<organism evidence="11 12">
    <name type="scientific">Thalassomonas haliotis</name>
    <dbReference type="NCBI Taxonomy" id="485448"/>
    <lineage>
        <taxon>Bacteria</taxon>
        <taxon>Pseudomonadati</taxon>
        <taxon>Pseudomonadota</taxon>
        <taxon>Gammaproteobacteria</taxon>
        <taxon>Alteromonadales</taxon>
        <taxon>Colwelliaceae</taxon>
        <taxon>Thalassomonas</taxon>
    </lineage>
</organism>
<dbReference type="RefSeq" id="WP_337993103.1">
    <property type="nucleotide sequence ID" value="NZ_CP059693.1"/>
</dbReference>
<accession>A0ABY7VIP9</accession>
<evidence type="ECO:0000313" key="11">
    <source>
        <dbReference type="EMBL" id="WDE13365.1"/>
    </source>
</evidence>
<dbReference type="InterPro" id="IPR002023">
    <property type="entry name" value="NuoE-like"/>
</dbReference>
<keyword evidence="5" id="KW-0408">Iron</keyword>
<proteinExistence type="inferred from homology"/>
<dbReference type="Proteomes" id="UP001215231">
    <property type="component" value="Chromosome"/>
</dbReference>
<dbReference type="EMBL" id="CP059693">
    <property type="protein sequence ID" value="WDE13365.1"/>
    <property type="molecule type" value="Genomic_DNA"/>
</dbReference>
<comment type="similarity">
    <text evidence="1">Belongs to the complex I 24 kDa subunit family.</text>
</comment>
<comment type="cofactor">
    <cofactor evidence="9">
        <name>[2Fe-2S] cluster</name>
        <dbReference type="ChEBI" id="CHEBI:190135"/>
    </cofactor>
</comment>
<evidence type="ECO:0000256" key="3">
    <source>
        <dbReference type="ARBA" id="ARBA00022714"/>
    </source>
</evidence>
<dbReference type="Pfam" id="PF01257">
    <property type="entry name" value="2Fe-2S_thioredx"/>
    <property type="match status" value="1"/>
</dbReference>
<keyword evidence="11" id="KW-0560">Oxidoreductase</keyword>
<keyword evidence="12" id="KW-1185">Reference proteome</keyword>
<keyword evidence="3" id="KW-0001">2Fe-2S</keyword>
<feature type="compositionally biased region" description="Basic and acidic residues" evidence="10">
    <location>
        <begin position="183"/>
        <end position="200"/>
    </location>
</feature>
<evidence type="ECO:0000256" key="8">
    <source>
        <dbReference type="ARBA" id="ARBA00032788"/>
    </source>
</evidence>
<dbReference type="NCBIfam" id="NF005722">
    <property type="entry name" value="PRK07539.1-2"/>
    <property type="match status" value="1"/>
</dbReference>
<evidence type="ECO:0000256" key="10">
    <source>
        <dbReference type="SAM" id="MobiDB-lite"/>
    </source>
</evidence>
<dbReference type="InterPro" id="IPR036249">
    <property type="entry name" value="Thioredoxin-like_sf"/>
</dbReference>
<evidence type="ECO:0000256" key="7">
    <source>
        <dbReference type="ARBA" id="ARBA00031580"/>
    </source>
</evidence>
<reference evidence="11 12" key="1">
    <citation type="journal article" date="2022" name="Mar. Drugs">
        <title>Bioassay-Guided Fractionation Leads to the Detection of Cholic Acid Generated by the Rare Thalassomonas sp.</title>
        <authorList>
            <person name="Pheiffer F."/>
            <person name="Schneider Y.K."/>
            <person name="Hansen E.H."/>
            <person name="Andersen J.H."/>
            <person name="Isaksson J."/>
            <person name="Busche T."/>
            <person name="R C."/>
            <person name="Kalinowski J."/>
            <person name="Zyl L.V."/>
            <person name="Trindade M."/>
        </authorList>
    </citation>
    <scope>NUCLEOTIDE SEQUENCE [LARGE SCALE GENOMIC DNA]</scope>
    <source>
        <strain evidence="11 12">A5K-61T</strain>
    </source>
</reference>
<evidence type="ECO:0000256" key="9">
    <source>
        <dbReference type="ARBA" id="ARBA00034078"/>
    </source>
</evidence>
<dbReference type="InterPro" id="IPR041921">
    <property type="entry name" value="NuoE_N"/>
</dbReference>